<evidence type="ECO:0000256" key="9">
    <source>
        <dbReference type="ARBA" id="ARBA00023136"/>
    </source>
</evidence>
<protein>
    <recommendedName>
        <fullName evidence="15">ATP synthase subunit b</fullName>
    </recommendedName>
    <alternativeName>
        <fullName evidence="15">ATP synthase F(0) sector subunit b</fullName>
    </alternativeName>
    <alternativeName>
        <fullName evidence="15">ATPase subunit I</fullName>
    </alternativeName>
    <alternativeName>
        <fullName evidence="15">F-type ATPase subunit b</fullName>
        <shortName evidence="15">F-ATPase subunit b</shortName>
    </alternativeName>
</protein>
<dbReference type="NCBIfam" id="TIGR01144">
    <property type="entry name" value="ATP_synt_b"/>
    <property type="match status" value="1"/>
</dbReference>
<evidence type="ECO:0000256" key="16">
    <source>
        <dbReference type="RuleBase" id="RU003848"/>
    </source>
</evidence>
<evidence type="ECO:0000256" key="4">
    <source>
        <dbReference type="ARBA" id="ARBA00022547"/>
    </source>
</evidence>
<name>A0ABP8GI60_9SPHI</name>
<gene>
    <name evidence="15" type="primary">atpF</name>
    <name evidence="18" type="ORF">GCM10023149_26660</name>
</gene>
<evidence type="ECO:0000256" key="3">
    <source>
        <dbReference type="ARBA" id="ARBA00022475"/>
    </source>
</evidence>
<evidence type="ECO:0000256" key="1">
    <source>
        <dbReference type="ARBA" id="ARBA00005513"/>
    </source>
</evidence>
<evidence type="ECO:0000256" key="2">
    <source>
        <dbReference type="ARBA" id="ARBA00022448"/>
    </source>
</evidence>
<evidence type="ECO:0000256" key="13">
    <source>
        <dbReference type="ARBA" id="ARBA00026054"/>
    </source>
</evidence>
<comment type="subcellular location">
    <subcellularLocation>
        <location evidence="15">Cell membrane</location>
        <topology evidence="15">Single-pass membrane protein</topology>
    </subcellularLocation>
    <subcellularLocation>
        <location evidence="14">Endomembrane system</location>
        <topology evidence="14">Single-pass membrane protein</topology>
    </subcellularLocation>
</comment>
<dbReference type="PANTHER" id="PTHR33445:SF1">
    <property type="entry name" value="ATP SYNTHASE SUBUNIT B"/>
    <property type="match status" value="1"/>
</dbReference>
<dbReference type="EMBL" id="BAABFT010000006">
    <property type="protein sequence ID" value="GAA4324798.1"/>
    <property type="molecule type" value="Genomic_DNA"/>
</dbReference>
<keyword evidence="9 15" id="KW-0472">Membrane</keyword>
<dbReference type="Pfam" id="PF00430">
    <property type="entry name" value="ATP-synt_B"/>
    <property type="match status" value="1"/>
</dbReference>
<reference evidence="19" key="1">
    <citation type="journal article" date="2019" name="Int. J. Syst. Evol. Microbiol.">
        <title>The Global Catalogue of Microorganisms (GCM) 10K type strain sequencing project: providing services to taxonomists for standard genome sequencing and annotation.</title>
        <authorList>
            <consortium name="The Broad Institute Genomics Platform"/>
            <consortium name="The Broad Institute Genome Sequencing Center for Infectious Disease"/>
            <person name="Wu L."/>
            <person name="Ma J."/>
        </authorList>
    </citation>
    <scope>NUCLEOTIDE SEQUENCE [LARGE SCALE GENOMIC DNA]</scope>
    <source>
        <strain evidence="19">JCM 17705</strain>
    </source>
</reference>
<keyword evidence="7 15" id="KW-1133">Transmembrane helix</keyword>
<keyword evidence="6 15" id="KW-0375">Hydrogen ion transport</keyword>
<keyword evidence="2 15" id="KW-0813">Transport</keyword>
<comment type="subunit">
    <text evidence="15">F-type ATPases have 2 components, F(1) - the catalytic core - and F(0) - the membrane proton channel. F(1) has five subunits: alpha(3), beta(3), gamma(1), delta(1), epsilon(1). F(0) has three main subunits: a(1), b(2) and c(10-14). The alpha and beta chains form an alternating ring which encloses part of the gamma chain. F(1) is attached to F(0) by a central stalk formed by the gamma and epsilon chains, while a peripheral stalk is formed by the delta and b chains.</text>
</comment>
<dbReference type="InterPro" id="IPR005864">
    <property type="entry name" value="ATP_synth_F0_bsu_bac"/>
</dbReference>
<keyword evidence="5 15" id="KW-0812">Transmembrane</keyword>
<dbReference type="CDD" id="cd06503">
    <property type="entry name" value="ATP-synt_Fo_b"/>
    <property type="match status" value="1"/>
</dbReference>
<keyword evidence="8 15" id="KW-0406">Ion transport</keyword>
<feature type="transmembrane region" description="Helical" evidence="15">
    <location>
        <begin position="30"/>
        <end position="50"/>
    </location>
</feature>
<evidence type="ECO:0000256" key="15">
    <source>
        <dbReference type="HAMAP-Rule" id="MF_01398"/>
    </source>
</evidence>
<evidence type="ECO:0000313" key="18">
    <source>
        <dbReference type="EMBL" id="GAA4324798.1"/>
    </source>
</evidence>
<evidence type="ECO:0000256" key="14">
    <source>
        <dbReference type="ARBA" id="ARBA00037847"/>
    </source>
</evidence>
<keyword evidence="10 15" id="KW-0066">ATP synthesis</keyword>
<accession>A0ABP8GI60</accession>
<dbReference type="InterPro" id="IPR050059">
    <property type="entry name" value="ATP_synthase_B_chain"/>
</dbReference>
<evidence type="ECO:0000313" key="19">
    <source>
        <dbReference type="Proteomes" id="UP001500582"/>
    </source>
</evidence>
<dbReference type="InterPro" id="IPR028987">
    <property type="entry name" value="ATP_synth_B-like_membr_sf"/>
</dbReference>
<dbReference type="PANTHER" id="PTHR33445">
    <property type="entry name" value="ATP SYNTHASE SUBUNIT B', CHLOROPLASTIC"/>
    <property type="match status" value="1"/>
</dbReference>
<dbReference type="SUPFAM" id="SSF81573">
    <property type="entry name" value="F1F0 ATP synthase subunit B, membrane domain"/>
    <property type="match status" value="1"/>
</dbReference>
<comment type="caution">
    <text evidence="18">The sequence shown here is derived from an EMBL/GenBank/DDBJ whole genome shotgun (WGS) entry which is preliminary data.</text>
</comment>
<dbReference type="Proteomes" id="UP001500582">
    <property type="component" value="Unassembled WGS sequence"/>
</dbReference>
<keyword evidence="19" id="KW-1185">Reference proteome</keyword>
<keyword evidence="4 15" id="KW-0138">CF(0)</keyword>
<comment type="similarity">
    <text evidence="1 15 16">Belongs to the ATPase B chain family.</text>
</comment>
<evidence type="ECO:0000256" key="11">
    <source>
        <dbReference type="ARBA" id="ARBA00025198"/>
    </source>
</evidence>
<comment type="subunit">
    <text evidence="13">F-type ATPases have 2 components, F(1) - the catalytic core - and F(0) - the membrane proton channel. F(1) has five subunits: alpha(3), beta(3), gamma(1), delta(1), epsilon(1). F(0) has four main subunits: a(1), b(2) and c(10-14). The alpha and beta chains form an alternating ring which encloses part of the gamma chain. F(1) is attached to F(0) by a central stalk formed by the gamma and epsilon chains, while a peripheral stalk is formed by the delta and b chains.</text>
</comment>
<evidence type="ECO:0000256" key="5">
    <source>
        <dbReference type="ARBA" id="ARBA00022692"/>
    </source>
</evidence>
<organism evidence="18 19">
    <name type="scientific">Mucilaginibacter gynuensis</name>
    <dbReference type="NCBI Taxonomy" id="1302236"/>
    <lineage>
        <taxon>Bacteria</taxon>
        <taxon>Pseudomonadati</taxon>
        <taxon>Bacteroidota</taxon>
        <taxon>Sphingobacteriia</taxon>
        <taxon>Sphingobacteriales</taxon>
        <taxon>Sphingobacteriaceae</taxon>
        <taxon>Mucilaginibacter</taxon>
    </lineage>
</organism>
<comment type="function">
    <text evidence="11 15">F(1)F(0) ATP synthase produces ATP from ADP in the presence of a proton or sodium gradient. F-type ATPases consist of two structural domains, F(1) containing the extramembraneous catalytic core and F(0) containing the membrane proton channel, linked together by a central stalk and a peripheral stalk. During catalysis, ATP synthesis in the catalytic domain of F(1) is coupled via a rotary mechanism of the central stalk subunits to proton translocation.</text>
</comment>
<evidence type="ECO:0000256" key="10">
    <source>
        <dbReference type="ARBA" id="ARBA00023310"/>
    </source>
</evidence>
<evidence type="ECO:0000256" key="12">
    <source>
        <dbReference type="ARBA" id="ARBA00025614"/>
    </source>
</evidence>
<dbReference type="InterPro" id="IPR002146">
    <property type="entry name" value="ATP_synth_b/b'su_bac/chlpt"/>
</dbReference>
<sequence>MATGTVILTFNFKKLYIQGMNPLVTPELGLVVWTTVSFAILFFLLAKFAWKPIMSAIDDRERSIEDALLKAEAAKDEMARLTSENDSLIKQARIERDHILQDARKLKDQIVADAKEAAQKEGARMIELARVEINNQKAIAMADVKNQVSALSLQIAEKVLRKQFEDQSKQDALVADLLKEINLK</sequence>
<dbReference type="HAMAP" id="MF_01398">
    <property type="entry name" value="ATP_synth_b_bprime"/>
    <property type="match status" value="1"/>
</dbReference>
<feature type="coiled-coil region" evidence="17">
    <location>
        <begin position="57"/>
        <end position="120"/>
    </location>
</feature>
<dbReference type="Gene3D" id="1.20.5.620">
    <property type="entry name" value="F1F0 ATP synthase subunit B, membrane domain"/>
    <property type="match status" value="1"/>
</dbReference>
<comment type="function">
    <text evidence="12">Component of the F(0) channel, it forms part of the peripheral stalk, linking F(1) to F(0). The b'-subunit is a diverged and duplicated form of b found in plants and photosynthetic bacteria.</text>
</comment>
<evidence type="ECO:0000256" key="6">
    <source>
        <dbReference type="ARBA" id="ARBA00022781"/>
    </source>
</evidence>
<proteinExistence type="inferred from homology"/>
<evidence type="ECO:0000256" key="17">
    <source>
        <dbReference type="SAM" id="Coils"/>
    </source>
</evidence>
<keyword evidence="17" id="KW-0175">Coiled coil</keyword>
<evidence type="ECO:0000256" key="7">
    <source>
        <dbReference type="ARBA" id="ARBA00022989"/>
    </source>
</evidence>
<keyword evidence="3 15" id="KW-1003">Cell membrane</keyword>
<evidence type="ECO:0000256" key="8">
    <source>
        <dbReference type="ARBA" id="ARBA00023065"/>
    </source>
</evidence>